<feature type="region of interest" description="Disordered" evidence="1">
    <location>
        <begin position="41"/>
        <end position="61"/>
    </location>
</feature>
<reference evidence="2 3" key="1">
    <citation type="journal article" date="2012" name="J. Bacteriol.">
        <title>Complete genome sequence of Mycoplasma wenyonii strain Massachusetts.</title>
        <authorList>
            <person name="Dos Santos A.P."/>
            <person name="Guimaraes A.M."/>
            <person name="do Nascimento N.C."/>
            <person name="Sanmiguel P.J."/>
            <person name="Messick J.B."/>
        </authorList>
    </citation>
    <scope>NUCLEOTIDE SEQUENCE [LARGE SCALE GENOMIC DNA]</scope>
    <source>
        <strain evidence="2 3">Massachusetts</strain>
    </source>
</reference>
<organism evidence="2 3">
    <name type="scientific">Mycoplasma wenyonii (strain Massachusetts)</name>
    <name type="common">Eperythrozoon wenyonii</name>
    <dbReference type="NCBI Taxonomy" id="1197325"/>
    <lineage>
        <taxon>Bacteria</taxon>
        <taxon>Bacillati</taxon>
        <taxon>Mycoplasmatota</taxon>
        <taxon>Mollicutes</taxon>
        <taxon>Mycoplasmataceae</taxon>
        <taxon>Mycoplasma</taxon>
    </lineage>
</organism>
<dbReference type="RefSeq" id="WP_014849785.1">
    <property type="nucleotide sequence ID" value="NC_018149.1"/>
</dbReference>
<dbReference type="PATRIC" id="fig|1197325.3.peg.303"/>
<dbReference type="HOGENOM" id="CLU_1228817_0_0_14"/>
<dbReference type="Proteomes" id="UP000009005">
    <property type="component" value="Chromosome"/>
</dbReference>
<dbReference type="OrthoDB" id="403309at2"/>
<gene>
    <name evidence="2" type="ordered locus">WEN_01400</name>
</gene>
<dbReference type="STRING" id="1197325.WEN_01400"/>
<accession>I6ZIQ5</accession>
<dbReference type="KEGG" id="mwe:WEN_01400"/>
<name>I6ZIQ5_MYCWM</name>
<evidence type="ECO:0000256" key="1">
    <source>
        <dbReference type="SAM" id="MobiDB-lite"/>
    </source>
</evidence>
<feature type="compositionally biased region" description="Low complexity" evidence="1">
    <location>
        <begin position="41"/>
        <end position="58"/>
    </location>
</feature>
<evidence type="ECO:0000313" key="3">
    <source>
        <dbReference type="Proteomes" id="UP000009005"/>
    </source>
</evidence>
<dbReference type="AlphaFoldDB" id="I6ZIQ5"/>
<protein>
    <submittedName>
        <fullName evidence="2">Uncharacterized protein</fullName>
    </submittedName>
</protein>
<evidence type="ECO:0000313" key="2">
    <source>
        <dbReference type="EMBL" id="AFN65075.1"/>
    </source>
</evidence>
<proteinExistence type="predicted"/>
<sequence length="197" mass="20998">MTAGLKILISSLGVVGVGGAVATPLTLWQTGYLTIEGSNSTVTTSSQESSSLASPVSSPREGNCVIVDEESVKDILTGLSKQENSYIAISCNKTGEKLNNWTGFFPSNMLVDEFTSGANISITTETLNADDVEGGLVGEANYRTTFKGYSFTEETVIGDWGDEVKTIGQKALTVVKVVKKDKECGPFYLLFNNQVSK</sequence>
<keyword evidence="3" id="KW-1185">Reference proteome</keyword>
<dbReference type="EMBL" id="CP003703">
    <property type="protein sequence ID" value="AFN65075.1"/>
    <property type="molecule type" value="Genomic_DNA"/>
</dbReference>